<feature type="domain" description="Reverse transcriptase" evidence="14">
    <location>
        <begin position="486"/>
        <end position="663"/>
    </location>
</feature>
<keyword evidence="2" id="KW-0645">Protease</keyword>
<dbReference type="InterPro" id="IPR043502">
    <property type="entry name" value="DNA/RNA_pol_sf"/>
</dbReference>
<dbReference type="GO" id="GO:0008270">
    <property type="term" value="F:zinc ion binding"/>
    <property type="evidence" value="ECO:0007669"/>
    <property type="project" value="UniProtKB-KW"/>
</dbReference>
<dbReference type="GO" id="GO:0015074">
    <property type="term" value="P:DNA integration"/>
    <property type="evidence" value="ECO:0007669"/>
    <property type="project" value="InterPro"/>
</dbReference>
<keyword evidence="7" id="KW-0378">Hydrolase</keyword>
<dbReference type="SMART" id="SM00343">
    <property type="entry name" value="ZnF_C2HC"/>
    <property type="match status" value="2"/>
</dbReference>
<feature type="compositionally biased region" description="Basic and acidic residues" evidence="12">
    <location>
        <begin position="200"/>
        <end position="213"/>
    </location>
</feature>
<dbReference type="InterPro" id="IPR021109">
    <property type="entry name" value="Peptidase_aspartic_dom_sf"/>
</dbReference>
<dbReference type="GO" id="GO:0006508">
    <property type="term" value="P:proteolysis"/>
    <property type="evidence" value="ECO:0007669"/>
    <property type="project" value="UniProtKB-KW"/>
</dbReference>
<evidence type="ECO:0000313" key="16">
    <source>
        <dbReference type="EMBL" id="CAK1598287.1"/>
    </source>
</evidence>
<feature type="region of interest" description="Disordered" evidence="12">
    <location>
        <begin position="1279"/>
        <end position="1379"/>
    </location>
</feature>
<keyword evidence="6" id="KW-0064">Aspartyl protease</keyword>
<evidence type="ECO:0000259" key="14">
    <source>
        <dbReference type="PROSITE" id="PS50878"/>
    </source>
</evidence>
<protein>
    <recommendedName>
        <fullName evidence="1">RNA-directed DNA polymerase</fullName>
        <ecNumber evidence="1">2.7.7.49</ecNumber>
    </recommendedName>
</protein>
<dbReference type="InterPro" id="IPR041577">
    <property type="entry name" value="RT_RNaseH_2"/>
</dbReference>
<evidence type="ECO:0000256" key="9">
    <source>
        <dbReference type="ARBA" id="ARBA00023125"/>
    </source>
</evidence>
<dbReference type="SUPFAM" id="SSF57756">
    <property type="entry name" value="Retrovirus zinc finger-like domains"/>
    <property type="match status" value="1"/>
</dbReference>
<dbReference type="GO" id="GO:0003964">
    <property type="term" value="F:RNA-directed DNA polymerase activity"/>
    <property type="evidence" value="ECO:0007669"/>
    <property type="project" value="UniProtKB-KW"/>
</dbReference>
<evidence type="ECO:0000256" key="12">
    <source>
        <dbReference type="SAM" id="MobiDB-lite"/>
    </source>
</evidence>
<proteinExistence type="predicted"/>
<dbReference type="CDD" id="cd09274">
    <property type="entry name" value="RNase_HI_RT_Ty3"/>
    <property type="match status" value="1"/>
</dbReference>
<dbReference type="GO" id="GO:0004519">
    <property type="term" value="F:endonuclease activity"/>
    <property type="evidence" value="ECO:0007669"/>
    <property type="project" value="UniProtKB-KW"/>
</dbReference>
<dbReference type="GO" id="GO:0042575">
    <property type="term" value="C:DNA polymerase complex"/>
    <property type="evidence" value="ECO:0007669"/>
    <property type="project" value="UniProtKB-ARBA"/>
</dbReference>
<dbReference type="FunFam" id="3.30.70.270:FF:000026">
    <property type="entry name" value="Transposon Ty3-G Gag-Pol polyprotein"/>
    <property type="match status" value="1"/>
</dbReference>
<keyword evidence="3" id="KW-0808">Transferase</keyword>
<dbReference type="Gene3D" id="2.40.70.10">
    <property type="entry name" value="Acid Proteases"/>
    <property type="match status" value="1"/>
</dbReference>
<feature type="compositionally biased region" description="Low complexity" evidence="12">
    <location>
        <begin position="1284"/>
        <end position="1297"/>
    </location>
</feature>
<keyword evidence="7" id="KW-0255">Endonuclease</keyword>
<dbReference type="Proteomes" id="UP001314205">
    <property type="component" value="Unassembled WGS sequence"/>
</dbReference>
<dbReference type="SUPFAM" id="SSF56672">
    <property type="entry name" value="DNA/RNA polymerases"/>
    <property type="match status" value="1"/>
</dbReference>
<dbReference type="InterPro" id="IPR001878">
    <property type="entry name" value="Znf_CCHC"/>
</dbReference>
<dbReference type="Pfam" id="PF00078">
    <property type="entry name" value="RVT_1"/>
    <property type="match status" value="1"/>
</dbReference>
<keyword evidence="11" id="KW-0479">Metal-binding</keyword>
<dbReference type="InterPro" id="IPR036397">
    <property type="entry name" value="RNaseH_sf"/>
</dbReference>
<evidence type="ECO:0000256" key="10">
    <source>
        <dbReference type="ARBA" id="ARBA00023268"/>
    </source>
</evidence>
<dbReference type="Gene3D" id="1.10.340.70">
    <property type="match status" value="1"/>
</dbReference>
<dbReference type="InterPro" id="IPR012337">
    <property type="entry name" value="RNaseH-like_sf"/>
</dbReference>
<keyword evidence="17" id="KW-1185">Reference proteome</keyword>
<evidence type="ECO:0000256" key="5">
    <source>
        <dbReference type="ARBA" id="ARBA00022722"/>
    </source>
</evidence>
<keyword evidence="4" id="KW-0548">Nucleotidyltransferase</keyword>
<dbReference type="PROSITE" id="PS50994">
    <property type="entry name" value="INTEGRASE"/>
    <property type="match status" value="1"/>
</dbReference>
<gene>
    <name evidence="16" type="ORF">PARMNEM_LOCUS17295</name>
</gene>
<keyword evidence="10" id="KW-0511">Multifunctional enzyme</keyword>
<dbReference type="InterPro" id="IPR036875">
    <property type="entry name" value="Znf_CCHC_sf"/>
</dbReference>
<evidence type="ECO:0000256" key="8">
    <source>
        <dbReference type="ARBA" id="ARBA00022918"/>
    </source>
</evidence>
<evidence type="ECO:0000259" key="15">
    <source>
        <dbReference type="PROSITE" id="PS50994"/>
    </source>
</evidence>
<dbReference type="SUPFAM" id="SSF53098">
    <property type="entry name" value="Ribonuclease H-like"/>
    <property type="match status" value="1"/>
</dbReference>
<dbReference type="SUPFAM" id="SSF50630">
    <property type="entry name" value="Acid proteases"/>
    <property type="match status" value="1"/>
</dbReference>
<dbReference type="Pfam" id="PF17919">
    <property type="entry name" value="RT_RNaseH_2"/>
    <property type="match status" value="1"/>
</dbReference>
<dbReference type="PANTHER" id="PTHR37984:SF5">
    <property type="entry name" value="PROTEIN NYNRIN-LIKE"/>
    <property type="match status" value="1"/>
</dbReference>
<feature type="region of interest" description="Disordered" evidence="12">
    <location>
        <begin position="182"/>
        <end position="213"/>
    </location>
</feature>
<dbReference type="CDD" id="cd01647">
    <property type="entry name" value="RT_LTR"/>
    <property type="match status" value="1"/>
</dbReference>
<organism evidence="16 17">
    <name type="scientific">Parnassius mnemosyne</name>
    <name type="common">clouded apollo</name>
    <dbReference type="NCBI Taxonomy" id="213953"/>
    <lineage>
        <taxon>Eukaryota</taxon>
        <taxon>Metazoa</taxon>
        <taxon>Ecdysozoa</taxon>
        <taxon>Arthropoda</taxon>
        <taxon>Hexapoda</taxon>
        <taxon>Insecta</taxon>
        <taxon>Pterygota</taxon>
        <taxon>Neoptera</taxon>
        <taxon>Endopterygota</taxon>
        <taxon>Lepidoptera</taxon>
        <taxon>Glossata</taxon>
        <taxon>Ditrysia</taxon>
        <taxon>Papilionoidea</taxon>
        <taxon>Papilionidae</taxon>
        <taxon>Parnassiinae</taxon>
        <taxon>Parnassini</taxon>
        <taxon>Parnassius</taxon>
        <taxon>Driopa</taxon>
    </lineage>
</organism>
<dbReference type="PANTHER" id="PTHR37984">
    <property type="entry name" value="PROTEIN CBG26694"/>
    <property type="match status" value="1"/>
</dbReference>
<keyword evidence="5" id="KW-0540">Nuclease</keyword>
<feature type="compositionally biased region" description="Polar residues" evidence="12">
    <location>
        <begin position="1340"/>
        <end position="1351"/>
    </location>
</feature>
<dbReference type="Gene3D" id="3.30.70.270">
    <property type="match status" value="2"/>
</dbReference>
<dbReference type="Gene3D" id="3.30.420.10">
    <property type="entry name" value="Ribonuclease H-like superfamily/Ribonuclease H"/>
    <property type="match status" value="1"/>
</dbReference>
<dbReference type="InterPro" id="IPR043128">
    <property type="entry name" value="Rev_trsase/Diguanyl_cyclase"/>
</dbReference>
<dbReference type="InterPro" id="IPR041588">
    <property type="entry name" value="Integrase_H2C2"/>
</dbReference>
<keyword evidence="11" id="KW-0863">Zinc-finger</keyword>
<feature type="domain" description="CCHC-type" evidence="13">
    <location>
        <begin position="244"/>
        <end position="259"/>
    </location>
</feature>
<dbReference type="EC" id="2.7.7.49" evidence="1"/>
<reference evidence="16 17" key="1">
    <citation type="submission" date="2023-11" db="EMBL/GenBank/DDBJ databases">
        <authorList>
            <person name="Hedman E."/>
            <person name="Englund M."/>
            <person name="Stromberg M."/>
            <person name="Nyberg Akerstrom W."/>
            <person name="Nylinder S."/>
            <person name="Jareborg N."/>
            <person name="Kallberg Y."/>
            <person name="Kronander E."/>
        </authorList>
    </citation>
    <scope>NUCLEOTIDE SEQUENCE [LARGE SCALE GENOMIC DNA]</scope>
</reference>
<dbReference type="Pfam" id="PF17921">
    <property type="entry name" value="Integrase_H2C2"/>
    <property type="match status" value="1"/>
</dbReference>
<dbReference type="PROSITE" id="PS50878">
    <property type="entry name" value="RT_POL"/>
    <property type="match status" value="1"/>
</dbReference>
<dbReference type="FunFam" id="3.10.20.370:FF:000001">
    <property type="entry name" value="Retrovirus-related Pol polyprotein from transposon 17.6-like protein"/>
    <property type="match status" value="1"/>
</dbReference>
<evidence type="ECO:0000256" key="4">
    <source>
        <dbReference type="ARBA" id="ARBA00022695"/>
    </source>
</evidence>
<evidence type="ECO:0000259" key="13">
    <source>
        <dbReference type="PROSITE" id="PS50158"/>
    </source>
</evidence>
<accession>A0AAV1LVS5</accession>
<keyword evidence="8" id="KW-0695">RNA-directed DNA polymerase</keyword>
<sequence length="1379" mass="155482">MSIGKVSEFNVKTGNWTLYVERLEMYLKVNAVKNEMWLPTLIAGMGDEAYELLSNLTSPIKPGDKSYQEVVKILQEHLQPKPSFMAERYRFRQRRQLSGETIPQYITELKKLSKYCEFHSTLEDNLRDQLVCGLRSDVIRQRLFAEDNLKYSVAVRIACALEAAERDSAAVEQAGDGDGLGGSGADSALHAVTSSTSRARTREQDSAPRAFKGREHGGGNALYCSACGSRYHRSDDCRYKKFVCGKCKQSGHLRRVCPKRGGYTGNAGSRRHMYHVEAAECETPSADDEPPSVESQTELQEDLHHLCLNSYKPVSLTLLLDGFKLNMEIDTGSAVSCISKATYNKYFYTRPMDKFDLVLKFYDGSRIKPLGIIKPEVRYGNITKHLELFVIDGGTTSLLGRQWLSELQIKIPTFHSMVLDDHFSNNNLSLLLDRYNKLFSGGLGRFAGGKATLRVREGATPVFCRARPLPYALKDRVDAELDAMLREGVIEPVESSDWATPLVPVRKADGGLRICADYKVTLNPVLLVDRFPLPRINDLLVGMNGAKIFSKIDLSQAYNQIELDNSKNLTVINTHRGLFTYNRLVYGLSSSPGIFQRIMSNLFHDIEKVEVFLDDLIIGSSNEREHLQILETVLSRLHKNGMKLRKDKCLFMVDEVKYLGYIISKDGIKVDPDKVAAIVKIPRPKDVSDLRSFLGLVNFYAKFIKNLSTTLAPLYGLLKKGVTWDWDRSCEDSFKKIKKVLTSAEVLLHYDQNKPLILTCDASARGIGGVLTQPCAGAAGSERPVVYVSRALSDAEKHYSQIDREALAIVFCLKKLHQYLYGRRFTLRTDHKPLVSIFGPKHGIPLMAASRLQRWAITVSAYSYDIEYVSSKQNCADGLSRLPVSVQSTKKECLDLPEQTYLHFAQSEMLLDYNEIKKQTQRDPILGRIILYLREDWPIDNVVKSLQPYFNRKKELYEELGCIMWGHRVVIPENCRGRVLNELHECHMGIVKTKAVARSYVWWPGIDEAIETMCRACVVCAAEADAPQRHTPSPWPWPAKPWSRIHIDFLGPIFNKIYLVIIDARTKWLEVFYVPSTAASHTIVKLSEVFARWGLPKQLVSDNGPPFISKEFSQFLTNNGIQHVFTAPYHPASNGAAENAVRTVKKVIKKAVRENKDINLFLNTFLLHYQNTEHCTTGESPASLMLGRRLRTKLDVLRPDIENKIIKTQINQKENAPTGERGLQPGEDVWLRRYQGSDKWTAGQVTQRLGVTDYKVLDTIGKESHKHIDQLKRRIRSSLICPRSSNSQPNSSSESLSCTGAEEINAPRINPAVKDTGRKSKAPEGTEIIDKSDCLDTARETSTLRAPSAHTSPVPPATPPQVFRPVRKCRLDNPPSYKE</sequence>
<dbReference type="Pfam" id="PF00665">
    <property type="entry name" value="rve"/>
    <property type="match status" value="1"/>
</dbReference>
<feature type="domain" description="Integrase catalytic" evidence="15">
    <location>
        <begin position="1037"/>
        <end position="1189"/>
    </location>
</feature>
<dbReference type="InterPro" id="IPR000477">
    <property type="entry name" value="RT_dom"/>
</dbReference>
<dbReference type="Gene3D" id="3.10.10.10">
    <property type="entry name" value="HIV Type 1 Reverse Transcriptase, subunit A, domain 1"/>
    <property type="match status" value="1"/>
</dbReference>
<evidence type="ECO:0000313" key="17">
    <source>
        <dbReference type="Proteomes" id="UP001314205"/>
    </source>
</evidence>
<name>A0AAV1LVS5_9NEOP</name>
<evidence type="ECO:0000256" key="6">
    <source>
        <dbReference type="ARBA" id="ARBA00022750"/>
    </source>
</evidence>
<dbReference type="PROSITE" id="PS50158">
    <property type="entry name" value="ZF_CCHC"/>
    <property type="match status" value="1"/>
</dbReference>
<evidence type="ECO:0000256" key="3">
    <source>
        <dbReference type="ARBA" id="ARBA00022679"/>
    </source>
</evidence>
<dbReference type="Gene3D" id="4.10.60.10">
    <property type="entry name" value="Zinc finger, CCHC-type"/>
    <property type="match status" value="1"/>
</dbReference>
<dbReference type="FunFam" id="1.10.340.70:FF:000003">
    <property type="entry name" value="Protein CBG25708"/>
    <property type="match status" value="1"/>
</dbReference>
<dbReference type="GO" id="GO:0004190">
    <property type="term" value="F:aspartic-type endopeptidase activity"/>
    <property type="evidence" value="ECO:0007669"/>
    <property type="project" value="UniProtKB-KW"/>
</dbReference>
<keyword evidence="11" id="KW-0862">Zinc</keyword>
<feature type="compositionally biased region" description="Basic and acidic residues" evidence="12">
    <location>
        <begin position="1315"/>
        <end position="1339"/>
    </location>
</feature>
<evidence type="ECO:0000256" key="7">
    <source>
        <dbReference type="ARBA" id="ARBA00022759"/>
    </source>
</evidence>
<keyword evidence="9" id="KW-0238">DNA-binding</keyword>
<dbReference type="EMBL" id="CAVLGL010000103">
    <property type="protein sequence ID" value="CAK1598287.1"/>
    <property type="molecule type" value="Genomic_DNA"/>
</dbReference>
<evidence type="ECO:0000256" key="11">
    <source>
        <dbReference type="PROSITE-ProRule" id="PRU00047"/>
    </source>
</evidence>
<dbReference type="InterPro" id="IPR050951">
    <property type="entry name" value="Retrovirus_Pol_polyprotein"/>
</dbReference>
<comment type="caution">
    <text evidence="16">The sequence shown here is derived from an EMBL/GenBank/DDBJ whole genome shotgun (WGS) entry which is preliminary data.</text>
</comment>
<dbReference type="GO" id="GO:0003677">
    <property type="term" value="F:DNA binding"/>
    <property type="evidence" value="ECO:0007669"/>
    <property type="project" value="UniProtKB-KW"/>
</dbReference>
<dbReference type="FunFam" id="3.30.420.10:FF:000063">
    <property type="entry name" value="Retrovirus-related Pol polyprotein from transposon 297-like Protein"/>
    <property type="match status" value="1"/>
</dbReference>
<evidence type="ECO:0000256" key="2">
    <source>
        <dbReference type="ARBA" id="ARBA00022670"/>
    </source>
</evidence>
<dbReference type="InterPro" id="IPR001584">
    <property type="entry name" value="Integrase_cat-core"/>
</dbReference>
<evidence type="ECO:0000256" key="1">
    <source>
        <dbReference type="ARBA" id="ARBA00012493"/>
    </source>
</evidence>